<dbReference type="Proteomes" id="UP000245380">
    <property type="component" value="Unassembled WGS sequence"/>
</dbReference>
<feature type="transmembrane region" description="Helical" evidence="1">
    <location>
        <begin position="224"/>
        <end position="243"/>
    </location>
</feature>
<dbReference type="EMBL" id="MPDK01000007">
    <property type="protein sequence ID" value="PWI57895.1"/>
    <property type="molecule type" value="Genomic_DNA"/>
</dbReference>
<keyword evidence="3" id="KW-1185">Reference proteome</keyword>
<evidence type="ECO:0000313" key="2">
    <source>
        <dbReference type="EMBL" id="PWI57895.1"/>
    </source>
</evidence>
<keyword evidence="1" id="KW-0472">Membrane</keyword>
<proteinExistence type="predicted"/>
<keyword evidence="1" id="KW-1133">Transmembrane helix</keyword>
<sequence length="372" mass="41212">MGSMGASSQPISGVAKFYLLMEQQFFILLAVISIILTIYVLWRMVGVSNSSDKTQRQGGVWLQEAQSHRVLRLGLGFLWLVDGLLQAQPAMSNQFISGVIQPISSSQPAFLAAWMEWGSRIWSQHPYAYDLFAMWIQVAIGLLLLFGGMRMWSKVGLVLSLGWGLIVWIFGEGFGGLLSGSATWLSGAPGSVVFYLIAAGLLLLPNEWWESARLRRPMQRLMGIFWILLALLQAWPSQLFWTAKGLSGPVQAMASMPQPHILSEILFAFANALAAHPVIWNGLFVLIMTTLGFLFLIRSESHYTWWLAFGWLFGTWFLGQDFGVLGGLGTDPNSAPPFALLLVATIILQKKGPQDTDLKGSSHVFQQGFFAH</sequence>
<accession>A0A2U3D9F1</accession>
<dbReference type="AlphaFoldDB" id="A0A2U3D9F1"/>
<organism evidence="2 3">
    <name type="scientific">Sulfoacidibacillus thermotolerans</name>
    <name type="common">Acidibacillus sulfuroxidans</name>
    <dbReference type="NCBI Taxonomy" id="1765684"/>
    <lineage>
        <taxon>Bacteria</taxon>
        <taxon>Bacillati</taxon>
        <taxon>Bacillota</taxon>
        <taxon>Bacilli</taxon>
        <taxon>Bacillales</taxon>
        <taxon>Alicyclobacillaceae</taxon>
        <taxon>Sulfoacidibacillus</taxon>
    </lineage>
</organism>
<feature type="transmembrane region" description="Helical" evidence="1">
    <location>
        <begin position="25"/>
        <end position="42"/>
    </location>
</feature>
<comment type="caution">
    <text evidence="2">The sequence shown here is derived from an EMBL/GenBank/DDBJ whole genome shotgun (WGS) entry which is preliminary data.</text>
</comment>
<feature type="transmembrane region" description="Helical" evidence="1">
    <location>
        <begin position="127"/>
        <end position="146"/>
    </location>
</feature>
<dbReference type="RefSeq" id="WP_109430196.1">
    <property type="nucleotide sequence ID" value="NZ_MPDK01000007.1"/>
</dbReference>
<feature type="transmembrane region" description="Helical" evidence="1">
    <location>
        <begin position="304"/>
        <end position="328"/>
    </location>
</feature>
<dbReference type="OrthoDB" id="5190419at2"/>
<keyword evidence="1" id="KW-0812">Transmembrane</keyword>
<evidence type="ECO:0000313" key="3">
    <source>
        <dbReference type="Proteomes" id="UP000245380"/>
    </source>
</evidence>
<gene>
    <name evidence="2" type="ORF">BM613_05595</name>
</gene>
<feature type="transmembrane region" description="Helical" evidence="1">
    <location>
        <begin position="278"/>
        <end position="297"/>
    </location>
</feature>
<evidence type="ECO:0000256" key="1">
    <source>
        <dbReference type="SAM" id="Phobius"/>
    </source>
</evidence>
<feature type="transmembrane region" description="Helical" evidence="1">
    <location>
        <begin position="184"/>
        <end position="204"/>
    </location>
</feature>
<name>A0A2U3D9F1_SULT2</name>
<protein>
    <submittedName>
        <fullName evidence="2">Uncharacterized protein</fullName>
    </submittedName>
</protein>
<reference evidence="2 3" key="1">
    <citation type="submission" date="2016-11" db="EMBL/GenBank/DDBJ databases">
        <title>Comparative genomics of Acidibacillus ferroxidans species.</title>
        <authorList>
            <person name="Oliveira G."/>
            <person name="Nunes G."/>
            <person name="Oliveira R."/>
            <person name="Araujo F."/>
            <person name="Salim A."/>
            <person name="Scholte L."/>
            <person name="Morais D."/>
            <person name="Nancucheo I."/>
            <person name="Johnson D.B."/>
            <person name="Grail B."/>
            <person name="Bittencourt J."/>
            <person name="Valadares R."/>
        </authorList>
    </citation>
    <scope>NUCLEOTIDE SEQUENCE [LARGE SCALE GENOMIC DNA]</scope>
    <source>
        <strain evidence="2 3">Y002</strain>
    </source>
</reference>
<feature type="transmembrane region" description="Helical" evidence="1">
    <location>
        <begin position="158"/>
        <end position="178"/>
    </location>
</feature>